<evidence type="ECO:0000256" key="5">
    <source>
        <dbReference type="ARBA" id="ARBA00022801"/>
    </source>
</evidence>
<comment type="cofactor">
    <cofactor evidence="1">
        <name>Mg(2+)</name>
        <dbReference type="ChEBI" id="CHEBI:18420"/>
    </cofactor>
</comment>
<keyword evidence="5" id="KW-0378">Hydrolase</keyword>
<accession>A0A1H7JLA2</accession>
<evidence type="ECO:0000256" key="7">
    <source>
        <dbReference type="ARBA" id="ARBA00033711"/>
    </source>
</evidence>
<evidence type="ECO:0000313" key="8">
    <source>
        <dbReference type="EMBL" id="SEK75322.1"/>
    </source>
</evidence>
<dbReference type="Gene3D" id="3.90.1560.10">
    <property type="entry name" value="ComB-like"/>
    <property type="match status" value="1"/>
</dbReference>
<evidence type="ECO:0000313" key="9">
    <source>
        <dbReference type="Proteomes" id="UP000198677"/>
    </source>
</evidence>
<dbReference type="PANTHER" id="PTHR37311:SF1">
    <property type="entry name" value="2-PHOSPHOSULFOLACTATE PHOSPHATASE-RELATED"/>
    <property type="match status" value="1"/>
</dbReference>
<evidence type="ECO:0000256" key="3">
    <source>
        <dbReference type="ARBA" id="ARBA00012953"/>
    </source>
</evidence>
<dbReference type="RefSeq" id="WP_072753729.1">
    <property type="nucleotide sequence ID" value="NZ_FOAW01000003.1"/>
</dbReference>
<dbReference type="GO" id="GO:0000287">
    <property type="term" value="F:magnesium ion binding"/>
    <property type="evidence" value="ECO:0007669"/>
    <property type="project" value="InterPro"/>
</dbReference>
<protein>
    <recommendedName>
        <fullName evidence="4">Probable 2-phosphosulfolactate phosphatase</fullName>
        <ecNumber evidence="3">3.1.3.71</ecNumber>
    </recommendedName>
</protein>
<gene>
    <name evidence="8" type="ORF">SAMN05444583_103220</name>
</gene>
<dbReference type="InterPro" id="IPR036702">
    <property type="entry name" value="ComB-like_sf"/>
</dbReference>
<dbReference type="InterPro" id="IPR005238">
    <property type="entry name" value="ComB-like"/>
</dbReference>
<dbReference type="Proteomes" id="UP000198677">
    <property type="component" value="Unassembled WGS sequence"/>
</dbReference>
<dbReference type="EMBL" id="FOAW01000003">
    <property type="protein sequence ID" value="SEK75322.1"/>
    <property type="molecule type" value="Genomic_DNA"/>
</dbReference>
<evidence type="ECO:0000256" key="6">
    <source>
        <dbReference type="ARBA" id="ARBA00022842"/>
    </source>
</evidence>
<organism evidence="8 9">
    <name type="scientific">Rhodococcus maanshanensis</name>
    <dbReference type="NCBI Taxonomy" id="183556"/>
    <lineage>
        <taxon>Bacteria</taxon>
        <taxon>Bacillati</taxon>
        <taxon>Actinomycetota</taxon>
        <taxon>Actinomycetes</taxon>
        <taxon>Mycobacteriales</taxon>
        <taxon>Nocardiaceae</taxon>
        <taxon>Rhodococcus</taxon>
    </lineage>
</organism>
<comment type="similarity">
    <text evidence="2">Belongs to the ComB family.</text>
</comment>
<evidence type="ECO:0000256" key="2">
    <source>
        <dbReference type="ARBA" id="ARBA00009997"/>
    </source>
</evidence>
<dbReference type="GO" id="GO:0050532">
    <property type="term" value="F:2-phosphosulfolactate phosphatase activity"/>
    <property type="evidence" value="ECO:0007669"/>
    <property type="project" value="UniProtKB-EC"/>
</dbReference>
<proteinExistence type="inferred from homology"/>
<dbReference type="Pfam" id="PF04029">
    <property type="entry name" value="2-ph_phosp"/>
    <property type="match status" value="1"/>
</dbReference>
<keyword evidence="6" id="KW-0460">Magnesium</keyword>
<dbReference type="AlphaFoldDB" id="A0A1H7JLA2"/>
<name>A0A1H7JLA2_9NOCA</name>
<dbReference type="SUPFAM" id="SSF142823">
    <property type="entry name" value="ComB-like"/>
    <property type="match status" value="1"/>
</dbReference>
<reference evidence="9" key="1">
    <citation type="submission" date="2016-10" db="EMBL/GenBank/DDBJ databases">
        <authorList>
            <person name="Varghese N."/>
            <person name="Submissions S."/>
        </authorList>
    </citation>
    <scope>NUCLEOTIDE SEQUENCE [LARGE SCALE GENOMIC DNA]</scope>
    <source>
        <strain evidence="9">DSM 44675</strain>
    </source>
</reference>
<dbReference type="GO" id="GO:0050545">
    <property type="term" value="F:sulfopyruvate decarboxylase activity"/>
    <property type="evidence" value="ECO:0007669"/>
    <property type="project" value="TreeGrafter"/>
</dbReference>
<sequence length="262" mass="26611">MLAAHRQGAYRLRFDWGPTGAAALIEDCDVAVVVDVLSFTTTLTVALDGGVSVYPYRWDPESAAGYAAERGATVAVGRSRAVPGEVSLSPVSVRAAFGRGGLTDVGGNRLVLPSPNGSALCFGLADAGVDVVGASLRNATAVARWLSARVGAAGPPRVAVVAAGERWPDGAIRPGLEDLWGAGAVLRALGALEAEAASPEARAAAEAFAAAEGDLQARLRDCASGRELVDKGFGDDVDIAAELDTSAVVPLLRGEAFVDASS</sequence>
<evidence type="ECO:0000256" key="1">
    <source>
        <dbReference type="ARBA" id="ARBA00001946"/>
    </source>
</evidence>
<comment type="catalytic activity">
    <reaction evidence="7">
        <text>(2R)-O-phospho-3-sulfolactate + H2O = (2R)-3-sulfolactate + phosphate</text>
        <dbReference type="Rhea" id="RHEA:23416"/>
        <dbReference type="ChEBI" id="CHEBI:15377"/>
        <dbReference type="ChEBI" id="CHEBI:15597"/>
        <dbReference type="ChEBI" id="CHEBI:43474"/>
        <dbReference type="ChEBI" id="CHEBI:58738"/>
        <dbReference type="EC" id="3.1.3.71"/>
    </reaction>
</comment>
<evidence type="ECO:0000256" key="4">
    <source>
        <dbReference type="ARBA" id="ARBA00021948"/>
    </source>
</evidence>
<dbReference type="EC" id="3.1.3.71" evidence="3"/>
<keyword evidence="9" id="KW-1185">Reference proteome</keyword>
<dbReference type="OrthoDB" id="8588453at2"/>
<dbReference type="PANTHER" id="PTHR37311">
    <property type="entry name" value="2-PHOSPHOSULFOLACTATE PHOSPHATASE-RELATED"/>
    <property type="match status" value="1"/>
</dbReference>